<keyword evidence="1" id="KW-0812">Transmembrane</keyword>
<accession>A0ABR5Q4B7</accession>
<keyword evidence="1" id="KW-1133">Transmembrane helix</keyword>
<comment type="caution">
    <text evidence="2">The sequence shown here is derived from an EMBL/GenBank/DDBJ whole genome shotgun (WGS) entry which is preliminary data.</text>
</comment>
<evidence type="ECO:0000313" key="3">
    <source>
        <dbReference type="Proteomes" id="UP000051927"/>
    </source>
</evidence>
<dbReference type="InterPro" id="IPR007165">
    <property type="entry name" value="Phage_holin_4_2"/>
</dbReference>
<feature type="transmembrane region" description="Helical" evidence="1">
    <location>
        <begin position="32"/>
        <end position="51"/>
    </location>
</feature>
<evidence type="ECO:0000313" key="2">
    <source>
        <dbReference type="EMBL" id="KRO03331.1"/>
    </source>
</evidence>
<dbReference type="PANTHER" id="PTHR37309:SF1">
    <property type="entry name" value="SLR0284 PROTEIN"/>
    <property type="match status" value="1"/>
</dbReference>
<keyword evidence="3" id="KW-1185">Reference proteome</keyword>
<protein>
    <submittedName>
        <fullName evidence="2">Membrane spanning protein</fullName>
    </submittedName>
</protein>
<dbReference type="PANTHER" id="PTHR37309">
    <property type="entry name" value="SLR0284 PROTEIN"/>
    <property type="match status" value="1"/>
</dbReference>
<gene>
    <name evidence="2" type="ORF">IV60_GL000515</name>
</gene>
<organism evidence="2 3">
    <name type="scientific">Lancefieldella rimae</name>
    <dbReference type="NCBI Taxonomy" id="1383"/>
    <lineage>
        <taxon>Bacteria</taxon>
        <taxon>Bacillati</taxon>
        <taxon>Actinomycetota</taxon>
        <taxon>Coriobacteriia</taxon>
        <taxon>Coriobacteriales</taxon>
        <taxon>Atopobiaceae</taxon>
        <taxon>Lancefieldella</taxon>
    </lineage>
</organism>
<reference evidence="2 3" key="1">
    <citation type="journal article" date="2015" name="Genome Announc.">
        <title>Expanding the biotechnology potential of lactobacilli through comparative genomics of 213 strains and associated genera.</title>
        <authorList>
            <person name="Sun Z."/>
            <person name="Harris H.M."/>
            <person name="McCann A."/>
            <person name="Guo C."/>
            <person name="Argimon S."/>
            <person name="Zhang W."/>
            <person name="Yang X."/>
            <person name="Jeffery I.B."/>
            <person name="Cooney J.C."/>
            <person name="Kagawa T.F."/>
            <person name="Liu W."/>
            <person name="Song Y."/>
            <person name="Salvetti E."/>
            <person name="Wrobel A."/>
            <person name="Rasinkangas P."/>
            <person name="Parkhill J."/>
            <person name="Rea M.C."/>
            <person name="O'Sullivan O."/>
            <person name="Ritari J."/>
            <person name="Douillard F.P."/>
            <person name="Paul Ross R."/>
            <person name="Yang R."/>
            <person name="Briner A.E."/>
            <person name="Felis G.E."/>
            <person name="de Vos W.M."/>
            <person name="Barrangou R."/>
            <person name="Klaenhammer T.R."/>
            <person name="Caufield P.W."/>
            <person name="Cui Y."/>
            <person name="Zhang H."/>
            <person name="O'Toole P.W."/>
        </authorList>
    </citation>
    <scope>NUCLEOTIDE SEQUENCE [LARGE SCALE GENOMIC DNA]</scope>
    <source>
        <strain evidence="2 3">DSM 7090</strain>
    </source>
</reference>
<dbReference type="Pfam" id="PF04020">
    <property type="entry name" value="Phage_holin_4_2"/>
    <property type="match status" value="1"/>
</dbReference>
<name>A0ABR5Q4B7_9ACTN</name>
<proteinExistence type="predicted"/>
<dbReference type="EMBL" id="JQCP01000001">
    <property type="protein sequence ID" value="KRO03331.1"/>
    <property type="molecule type" value="Genomic_DNA"/>
</dbReference>
<feature type="transmembrane region" description="Helical" evidence="1">
    <location>
        <begin position="58"/>
        <end position="79"/>
    </location>
</feature>
<sequence>MNRKSFVLTWFATLVATLVAVAFVPGMSVVGGNWAGPIAFALVLAFLNASIKPVVQLLSLPITLLTLGIFSLVINAFMLELASFLSRHVLGNGVLIEGFGSAFLGAIVISLVSSFVAGFIKSSD</sequence>
<dbReference type="RefSeq" id="WP_003148255.1">
    <property type="nucleotide sequence ID" value="NZ_CAUPIQ010000002.1"/>
</dbReference>
<dbReference type="Proteomes" id="UP000051927">
    <property type="component" value="Unassembled WGS sequence"/>
</dbReference>
<keyword evidence="1" id="KW-0472">Membrane</keyword>
<evidence type="ECO:0000256" key="1">
    <source>
        <dbReference type="SAM" id="Phobius"/>
    </source>
</evidence>
<dbReference type="GeneID" id="84903829"/>
<feature type="transmembrane region" description="Helical" evidence="1">
    <location>
        <begin position="99"/>
        <end position="120"/>
    </location>
</feature>